<dbReference type="OrthoDB" id="3213671at2759"/>
<evidence type="ECO:0000313" key="1">
    <source>
        <dbReference type="EMBL" id="KAG7085784.1"/>
    </source>
</evidence>
<dbReference type="KEGG" id="more:E1B28_003325"/>
<dbReference type="GeneID" id="66072401"/>
<dbReference type="AlphaFoldDB" id="A0A9P7RLD1"/>
<evidence type="ECO:0000313" key="2">
    <source>
        <dbReference type="Proteomes" id="UP001049176"/>
    </source>
</evidence>
<name>A0A9P7RLD1_9AGAR</name>
<keyword evidence="2" id="KW-1185">Reference proteome</keyword>
<protein>
    <submittedName>
        <fullName evidence="1">Uncharacterized protein</fullName>
    </submittedName>
</protein>
<dbReference type="EMBL" id="CM032191">
    <property type="protein sequence ID" value="KAG7085784.1"/>
    <property type="molecule type" value="Genomic_DNA"/>
</dbReference>
<organism evidence="1 2">
    <name type="scientific">Marasmius oreades</name>
    <name type="common">fairy-ring Marasmius</name>
    <dbReference type="NCBI Taxonomy" id="181124"/>
    <lineage>
        <taxon>Eukaryota</taxon>
        <taxon>Fungi</taxon>
        <taxon>Dikarya</taxon>
        <taxon>Basidiomycota</taxon>
        <taxon>Agaricomycotina</taxon>
        <taxon>Agaricomycetes</taxon>
        <taxon>Agaricomycetidae</taxon>
        <taxon>Agaricales</taxon>
        <taxon>Marasmiineae</taxon>
        <taxon>Marasmiaceae</taxon>
        <taxon>Marasmius</taxon>
    </lineage>
</organism>
<dbReference type="Proteomes" id="UP001049176">
    <property type="component" value="Chromosome 11"/>
</dbReference>
<accession>A0A9P7RLD1</accession>
<dbReference type="RefSeq" id="XP_043002255.1">
    <property type="nucleotide sequence ID" value="XM_043160299.1"/>
</dbReference>
<proteinExistence type="predicted"/>
<reference evidence="1" key="1">
    <citation type="journal article" date="2021" name="Genome Biol. Evol.">
        <title>The assembled and annotated genome of the fairy-ring fungus Marasmius oreades.</title>
        <authorList>
            <person name="Hiltunen M."/>
            <person name="Ament-Velasquez S.L."/>
            <person name="Johannesson H."/>
        </authorList>
    </citation>
    <scope>NUCLEOTIDE SEQUENCE</scope>
    <source>
        <strain evidence="1">03SP1</strain>
    </source>
</reference>
<sequence>MHIPNIICSAKSGGDWTQNELDAFNIHVVVEDMATFFGSPNLPAPTVDPIILTDLYTPSGPLTKSTRLFFRYLGDIIGSFPYSSAIVTFTSHLLGLLGYDEPDRVLHHQTEIRFIMCGARVEAKPDICLLDSDDEYILLVQEDKRRRSTENPESQLIAGAIAAFHENDRRRSLLGLPAAQAKTFVGITIFSTVPTFYKIPITSDLLRSVRTGQFPPQQTVVHKLITPFPFRKTYRNGMHPLENRRIVLQCFEALKRFV</sequence>
<comment type="caution">
    <text evidence="1">The sequence shown here is derived from an EMBL/GenBank/DDBJ whole genome shotgun (WGS) entry which is preliminary data.</text>
</comment>
<gene>
    <name evidence="1" type="ORF">E1B28_003325</name>
</gene>